<dbReference type="RefSeq" id="WP_151169242.1">
    <property type="nucleotide sequence ID" value="NZ_WACR01000009.1"/>
</dbReference>
<comment type="caution">
    <text evidence="2">The sequence shown here is derived from an EMBL/GenBank/DDBJ whole genome shotgun (WGS) entry which is preliminary data.</text>
</comment>
<feature type="signal peptide" evidence="1">
    <location>
        <begin position="1"/>
        <end position="23"/>
    </location>
</feature>
<gene>
    <name evidence="2" type="ORF">F3059_11130</name>
</gene>
<keyword evidence="1" id="KW-0732">Signal</keyword>
<dbReference type="Gene3D" id="2.60.40.10">
    <property type="entry name" value="Immunoglobulins"/>
    <property type="match status" value="1"/>
</dbReference>
<dbReference type="OrthoDB" id="607469at2"/>
<dbReference type="NCBIfam" id="TIGR04131">
    <property type="entry name" value="Bac_Flav_CTERM"/>
    <property type="match status" value="1"/>
</dbReference>
<evidence type="ECO:0000313" key="3">
    <source>
        <dbReference type="Proteomes" id="UP000435357"/>
    </source>
</evidence>
<dbReference type="InterPro" id="IPR013783">
    <property type="entry name" value="Ig-like_fold"/>
</dbReference>
<dbReference type="Pfam" id="PF13585">
    <property type="entry name" value="CHU_C"/>
    <property type="match status" value="1"/>
</dbReference>
<dbReference type="InterPro" id="IPR026341">
    <property type="entry name" value="T9SS_type_B"/>
</dbReference>
<reference evidence="2 3" key="1">
    <citation type="submission" date="2019-09" db="EMBL/GenBank/DDBJ databases">
        <title>Genomes of Cryomorphaceae.</title>
        <authorList>
            <person name="Bowman J.P."/>
        </authorList>
    </citation>
    <scope>NUCLEOTIDE SEQUENCE [LARGE SCALE GENOMIC DNA]</scope>
    <source>
        <strain evidence="2 3">KCTC 52047</strain>
    </source>
</reference>
<keyword evidence="3" id="KW-1185">Reference proteome</keyword>
<sequence length="1473" mass="158067">MKRLLLALIIGFFTLLSSNEVKASHFSGADISIECIGNDSFLVTMNLFRYCGGASMPNSATFQFDSPCGSFSQNVQRDTIFEVSQLCPQALSQSNCNTPPGTLPGMQQGIFETIVVLPPCSSGGWTASWSSCCRNSTDNMQGQDGFYISSEIDNDEAPCNNLPIFNAQPIPYVCANQQVVYNFGVSEIDGDSLDFYLSHPLDGATAQVPYQAGYTPTSPINVPVVLDSQTGQLTFTPQLLTPSDDIWVLKVCVDEYRNGVVIGTTCRDVQFVVQDCDNYQPYLISPGIQNFTGSGSQLDSNSVIACIGQSYSFDIQFSDSLHPLQSFGDSVTLNTNAGAVLPGATVTVTNGDTATMNISGTVPQNAAPFTSFSINAVDDACNISGIASVQFDITAIPNTYAGPDQILCNGVDTANITVVGGDTFTWSVISGDPINPGVNFKDTTGTNGKNVWAFPNTTTTYQVVSNLASGCGNTDTITIISAPNFNLSAVGDTAVCPADSFYNFPLDASTDSNFVYSYQWSNGAFLNNDTIQTPTATITETQTFGVTVESDSGCIKEDDLTVTFTPPFPTNATVDFADSVLCNGDSTAAFIDFGAQINNNCGPASTPCPGNVNQGVIGTGTNAIGGTTYPAPYGNWFWGARHQMLYTAAELQTMTGTAPGAGAKLTSFGLDVAQLGSQTNYQNFEIYITCTSSNDLNSGWATGLTQVYNSAGETISTGWNDYTFSQAYDWDGTSNLVVQVCFNNSSFVTNGNAYTNTTATPFTSVRYSRADQSGVCANNGLFQSTSSDRPNGRFGYCTGFDPASFNYQWSPNVAISNTGIYSPDVYPGATTTYEVIYNDTFGACVDTVSGTIPVVNSYNPSFELDSAYCVTEDPDTALPFTPGGVWTGDGITDSLGGVFAPGVAGDGTAFVTYTLASPAGNCVTDTTYEIEVIPLPDATLTSPDSLCYTGGPYTLQAATPGGIWSGPAIVDSLTGEIDPNEVQPGQTFIEYEIFEPCYINEVTSVFLYEAYEFNFVDTPKTVCINDTLILNNYNRVTTGNAGPGPIEYTWNGPGITNTDSGFFDPSSLSPGRFTLSLTAADPNGACATTDSMGVVIYPVDTPKVVNNLIYCDNTDKGNININTGFGQGNWTINPIPPTTATLLPNQTTGRFNPQQIGPGMWYLEYTYQNINGCIGELNDTIVIQNTPDKPQFDDTTYCVGDFITVTGEYDNPDSVLWYSDAPINSSNFIGSGMPFEYGSALDPTSVNEVTIYARETNGECKSGLATYTLPISETPNSNFYRTYVDSNNVEQVADTFDFIKGRSPFSITYDPVAPLDQYDFEWDLWLGCDPSQSADGQYGCPIVNTEDPVVSFTYEKEGLYRARLVVTNDFGCSDTSFSNHEVLFSGEIPNVFTPNGDGVNDEFIIPGAGALRDFRVEIYNRWGRKVYEWTDPQAGWDGEGHNDGVYFYVVTAKRGNGEDYIEKGNVTLVGNGN</sequence>
<name>A0A6N6M547_9FLAO</name>
<proteinExistence type="predicted"/>
<feature type="chain" id="PRO_5027100859" evidence="1">
    <location>
        <begin position="24"/>
        <end position="1473"/>
    </location>
</feature>
<dbReference type="Proteomes" id="UP000435357">
    <property type="component" value="Unassembled WGS sequence"/>
</dbReference>
<dbReference type="EMBL" id="WACR01000009">
    <property type="protein sequence ID" value="KAB1063188.1"/>
    <property type="molecule type" value="Genomic_DNA"/>
</dbReference>
<evidence type="ECO:0000256" key="1">
    <source>
        <dbReference type="SAM" id="SignalP"/>
    </source>
</evidence>
<evidence type="ECO:0000313" key="2">
    <source>
        <dbReference type="EMBL" id="KAB1063188.1"/>
    </source>
</evidence>
<organism evidence="2 3">
    <name type="scientific">Salibacter halophilus</name>
    <dbReference type="NCBI Taxonomy" id="1803916"/>
    <lineage>
        <taxon>Bacteria</taxon>
        <taxon>Pseudomonadati</taxon>
        <taxon>Bacteroidota</taxon>
        <taxon>Flavobacteriia</taxon>
        <taxon>Flavobacteriales</taxon>
        <taxon>Salibacteraceae</taxon>
        <taxon>Salibacter</taxon>
    </lineage>
</organism>
<protein>
    <submittedName>
        <fullName evidence="2">T9SS type B sorting domain-containing protein</fullName>
    </submittedName>
</protein>
<accession>A0A6N6M547</accession>